<keyword evidence="3" id="KW-1185">Reference proteome</keyword>
<dbReference type="Pfam" id="PF14167">
    <property type="entry name" value="YfkD"/>
    <property type="match status" value="1"/>
</dbReference>
<evidence type="ECO:0000256" key="1">
    <source>
        <dbReference type="SAM" id="SignalP"/>
    </source>
</evidence>
<gene>
    <name evidence="2" type="ORF">QR721_04100</name>
</gene>
<dbReference type="RefSeq" id="WP_348029206.1">
    <property type="nucleotide sequence ID" value="NZ_CP129113.1"/>
</dbReference>
<protein>
    <submittedName>
        <fullName evidence="2">YfkD family protein</fullName>
    </submittedName>
</protein>
<sequence>MKYIAKSLSFLIISVALMAAPAAVSAKDNFKMPNHVLNISKENTFPNPAADQEVVEPSKETKELLESSEVKIENPELVRMLNETTIKPSPVAIGYRAEIYLGHWALGYKSAETSVNWQYRKINMNELRNYDSEKTQKLQYMQKTEAKVKGALTNQINHADDVRKMMLLKAKKKTKLPLAEQAVFGKGTRTSNEYAVPVEKIGQLSAYGAAVNERGEAQFGEVYLVLKGSKKHLVAKNVTKQGIGGWIPVQDHISFTMQIK</sequence>
<feature type="signal peptide" evidence="1">
    <location>
        <begin position="1"/>
        <end position="26"/>
    </location>
</feature>
<proteinExistence type="predicted"/>
<keyword evidence="1" id="KW-0732">Signal</keyword>
<evidence type="ECO:0000313" key="2">
    <source>
        <dbReference type="EMBL" id="WLV25417.1"/>
    </source>
</evidence>
<dbReference type="EMBL" id="CP129113">
    <property type="protein sequence ID" value="WLV25417.1"/>
    <property type="molecule type" value="Genomic_DNA"/>
</dbReference>
<evidence type="ECO:0000313" key="3">
    <source>
        <dbReference type="Proteomes" id="UP001180087"/>
    </source>
</evidence>
<dbReference type="InterPro" id="IPR025548">
    <property type="entry name" value="YfkD"/>
</dbReference>
<reference evidence="2" key="1">
    <citation type="submission" date="2023-06" db="EMBL/GenBank/DDBJ databases">
        <title>A Treasure from Seagulls: Isolation and Description of Aciduricobacillus qingdaonensis gen. nov., sp. nov., a Rare Obligately Uric Acid-utilizing Member in the Family Bacillaceae.</title>
        <authorList>
            <person name="Liu W."/>
            <person name="Wang B."/>
        </authorList>
    </citation>
    <scope>NUCLEOTIDE SEQUENCE</scope>
    <source>
        <strain evidence="2">44XB</strain>
    </source>
</reference>
<accession>A0ABY9L0I8</accession>
<name>A0ABY9L0I8_9BACI</name>
<organism evidence="2 3">
    <name type="scientific">Aciduricibacillus chroicocephali</name>
    <dbReference type="NCBI Taxonomy" id="3054939"/>
    <lineage>
        <taxon>Bacteria</taxon>
        <taxon>Bacillati</taxon>
        <taxon>Bacillota</taxon>
        <taxon>Bacilli</taxon>
        <taxon>Bacillales</taxon>
        <taxon>Bacillaceae</taxon>
        <taxon>Aciduricibacillus</taxon>
    </lineage>
</organism>
<feature type="chain" id="PRO_5045780518" evidence="1">
    <location>
        <begin position="27"/>
        <end position="260"/>
    </location>
</feature>
<dbReference type="Proteomes" id="UP001180087">
    <property type="component" value="Chromosome"/>
</dbReference>